<dbReference type="OMA" id="FQWRSYR"/>
<evidence type="ECO:0000313" key="2">
    <source>
        <dbReference type="EMBL" id="EEQ30605.1"/>
    </source>
</evidence>
<evidence type="ECO:0000313" key="3">
    <source>
        <dbReference type="Proteomes" id="UP000002035"/>
    </source>
</evidence>
<dbReference type="OrthoDB" id="10057496at2759"/>
<dbReference type="EMBL" id="DS995703">
    <property type="protein sequence ID" value="EEQ30605.1"/>
    <property type="molecule type" value="Genomic_DNA"/>
</dbReference>
<proteinExistence type="predicted"/>
<organism evidence="2 3">
    <name type="scientific">Arthroderma otae (strain ATCC MYA-4605 / CBS 113480)</name>
    <name type="common">Microsporum canis</name>
    <dbReference type="NCBI Taxonomy" id="554155"/>
    <lineage>
        <taxon>Eukaryota</taxon>
        <taxon>Fungi</taxon>
        <taxon>Dikarya</taxon>
        <taxon>Ascomycota</taxon>
        <taxon>Pezizomycotina</taxon>
        <taxon>Eurotiomycetes</taxon>
        <taxon>Eurotiomycetidae</taxon>
        <taxon>Onygenales</taxon>
        <taxon>Arthrodermataceae</taxon>
        <taxon>Microsporum</taxon>
    </lineage>
</organism>
<feature type="compositionally biased region" description="Low complexity" evidence="1">
    <location>
        <begin position="77"/>
        <end position="86"/>
    </location>
</feature>
<sequence length="258" mass="27610">MRYISLDGPPLGGIPPQEFAFLQAFHMPLFAGYSFAVREQPSTPAPATSTSPTPSPMGQVILQQIFTTNIPAAAAPAMAPAQATAPTPSPPAAQPTSPPSRPPPAAQSQASRLPTGAYPPNSDRALVLPNGQGYIFPQKHTTIHIIEAYTAPWDNPGDTFQWRSYRVPSTMTVSELIEQLCPTKAPDGREATARGITECLEVGDGSWLKGSDFWVGGHRGSDDNMKRRVKQTLATVGWTDQRGAVAQPVWITINITVG</sequence>
<evidence type="ECO:0000256" key="1">
    <source>
        <dbReference type="SAM" id="MobiDB-lite"/>
    </source>
</evidence>
<name>C5FLN3_ARTOC</name>
<dbReference type="eggNOG" id="ENOG502SX1S">
    <property type="taxonomic scope" value="Eukaryota"/>
</dbReference>
<keyword evidence="3" id="KW-1185">Reference proteome</keyword>
<feature type="compositionally biased region" description="Pro residues" evidence="1">
    <location>
        <begin position="87"/>
        <end position="105"/>
    </location>
</feature>
<protein>
    <submittedName>
        <fullName evidence="2">Uncharacterized protein</fullName>
    </submittedName>
</protein>
<dbReference type="Proteomes" id="UP000002035">
    <property type="component" value="Unassembled WGS sequence"/>
</dbReference>
<feature type="region of interest" description="Disordered" evidence="1">
    <location>
        <begin position="77"/>
        <end position="124"/>
    </location>
</feature>
<accession>C5FLN3</accession>
<dbReference type="HOGENOM" id="CLU_065221_0_0_1"/>
<dbReference type="GeneID" id="9222637"/>
<dbReference type="VEuPathDB" id="FungiDB:MCYG_03424"/>
<dbReference type="AlphaFoldDB" id="C5FLN3"/>
<reference evidence="3" key="1">
    <citation type="journal article" date="2012" name="MBio">
        <title>Comparative genome analysis of Trichophyton rubrum and related dermatophytes reveals candidate genes involved in infection.</title>
        <authorList>
            <person name="Martinez D.A."/>
            <person name="Oliver B.G."/>
            <person name="Graeser Y."/>
            <person name="Goldberg J.M."/>
            <person name="Li W."/>
            <person name="Martinez-Rossi N.M."/>
            <person name="Monod M."/>
            <person name="Shelest E."/>
            <person name="Barton R.C."/>
            <person name="Birch E."/>
            <person name="Brakhage A.A."/>
            <person name="Chen Z."/>
            <person name="Gurr S.J."/>
            <person name="Heiman D."/>
            <person name="Heitman J."/>
            <person name="Kosti I."/>
            <person name="Rossi A."/>
            <person name="Saif S."/>
            <person name="Samalova M."/>
            <person name="Saunders C.W."/>
            <person name="Shea T."/>
            <person name="Summerbell R.C."/>
            <person name="Xu J."/>
            <person name="Young S."/>
            <person name="Zeng Q."/>
            <person name="Birren B.W."/>
            <person name="Cuomo C.A."/>
            <person name="White T.C."/>
        </authorList>
    </citation>
    <scope>NUCLEOTIDE SEQUENCE [LARGE SCALE GENOMIC DNA]</scope>
    <source>
        <strain evidence="3">ATCC MYA-4605 / CBS 113480</strain>
    </source>
</reference>
<dbReference type="RefSeq" id="XP_002847918.1">
    <property type="nucleotide sequence ID" value="XM_002847872.1"/>
</dbReference>
<gene>
    <name evidence="2" type="ORF">MCYG_03424</name>
</gene>